<dbReference type="PANTHER" id="PTHR13096:SF8">
    <property type="entry name" value="RIBOSOMAL OXYGENASE 1"/>
    <property type="match status" value="1"/>
</dbReference>
<keyword evidence="3" id="KW-0539">Nucleus</keyword>
<evidence type="ECO:0000259" key="5">
    <source>
        <dbReference type="PROSITE" id="PS51184"/>
    </source>
</evidence>
<feature type="domain" description="JmjC" evidence="5">
    <location>
        <begin position="173"/>
        <end position="323"/>
    </location>
</feature>
<evidence type="ECO:0000256" key="1">
    <source>
        <dbReference type="ARBA" id="ARBA00022723"/>
    </source>
</evidence>
<keyword evidence="3" id="KW-0560">Oxidoreductase</keyword>
<dbReference type="GO" id="GO:0051864">
    <property type="term" value="F:histone H3K36 demethylase activity"/>
    <property type="evidence" value="ECO:0007669"/>
    <property type="project" value="TreeGrafter"/>
</dbReference>
<feature type="compositionally biased region" description="Basic and acidic residues" evidence="4">
    <location>
        <begin position="518"/>
        <end position="537"/>
    </location>
</feature>
<dbReference type="SUPFAM" id="SSF51197">
    <property type="entry name" value="Clavaminate synthase-like"/>
    <property type="match status" value="1"/>
</dbReference>
<organism evidence="6 7">
    <name type="scientific">Nannochloropsis salina CCMP1776</name>
    <dbReference type="NCBI Taxonomy" id="1027361"/>
    <lineage>
        <taxon>Eukaryota</taxon>
        <taxon>Sar</taxon>
        <taxon>Stramenopiles</taxon>
        <taxon>Ochrophyta</taxon>
        <taxon>Eustigmatophyceae</taxon>
        <taxon>Eustigmatales</taxon>
        <taxon>Monodopsidaceae</taxon>
        <taxon>Microchloropsis</taxon>
        <taxon>Microchloropsis salina</taxon>
    </lineage>
</organism>
<evidence type="ECO:0000256" key="4">
    <source>
        <dbReference type="SAM" id="MobiDB-lite"/>
    </source>
</evidence>
<dbReference type="Gene3D" id="2.60.120.650">
    <property type="entry name" value="Cupin"/>
    <property type="match status" value="1"/>
</dbReference>
<keyword evidence="3" id="KW-0804">Transcription</keyword>
<evidence type="ECO:0000313" key="7">
    <source>
        <dbReference type="Proteomes" id="UP000355283"/>
    </source>
</evidence>
<feature type="compositionally biased region" description="Acidic residues" evidence="4">
    <location>
        <begin position="560"/>
        <end position="585"/>
    </location>
</feature>
<comment type="similarity">
    <text evidence="3">Belongs to the ROX family.</text>
</comment>
<keyword evidence="1 3" id="KW-0479">Metal-binding</keyword>
<sequence length="700" mass="76286">MGKKRKSMPVTFTAPSLQKTKLKTSPNEGTSTSTMTINAAPSAGLSSSSPSFSILERAFEQLACDPLEFLVGEGKRASFLEKHWESAPSVFPATPERLAFFHHLLSLEDYLKTARQRDEKGEKKGRHSFRLGVDVNAARYVHGQRETHNATNGGQGTASTLSRLHEQKGCTLQVLQPQRWDDKCWRLAAALEAQFGCLVGVNAYLTPGGTQGLAPHSDPVEIFVIQTEGKKAWRLYPPMGNFALPNQASGDLKQEEIGTPSLEVVLSPGDVLYMPRGTVHQAVAEGGKEGGRAASAHLTLSTYQQWSYADWATHIFQVVGHNVTFRTAPSTFPLALRRSPPPGTSLLHSLLYPSTPSPALSSVRRLAVGLREMADHLERHPKIADLGFWSLCMDFWGTRLPPHPTSLPPPGPAPMRMTDVVAPRLGRGCVYLLPYTVRKVSLGGEGEGEGGREGGGVVKLIHCLENSRKLHMMGAGGEDEDGEGAGDEGDAEEEEEEEEEAEEEEEEEEEEEGEEGTEEARSKVEGSGKGGCSEKKKISGRGADARTVPARGNGDGKKEEEEEEVEEEVEEEEEEEEGEGEEEEEGSRASAEGMSPLDAIPGIIFPEKFRAAVAALFDGQGDGAAQDKERRIVIRELPGLWEEADKMELAVALWQEGLVRTIRKKSKGLERRQRGTLGDLVRARHGEGGQLPSVARKPKK</sequence>
<evidence type="ECO:0000313" key="6">
    <source>
        <dbReference type="EMBL" id="TFJ83436.1"/>
    </source>
</evidence>
<keyword evidence="3" id="KW-0223">Dioxygenase</keyword>
<comment type="cofactor">
    <cofactor evidence="3">
        <name>Fe(2+)</name>
        <dbReference type="ChEBI" id="CHEBI:29033"/>
    </cofactor>
    <text evidence="3">Binds 1 Fe(2+) ion per subunit.</text>
</comment>
<feature type="region of interest" description="Disordered" evidence="4">
    <location>
        <begin position="1"/>
        <end position="33"/>
    </location>
</feature>
<dbReference type="Pfam" id="PF08007">
    <property type="entry name" value="JmjC_2"/>
    <property type="match status" value="1"/>
</dbReference>
<dbReference type="EMBL" id="SDOX01000036">
    <property type="protein sequence ID" value="TFJ83436.1"/>
    <property type="molecule type" value="Genomic_DNA"/>
</dbReference>
<dbReference type="GO" id="GO:0032453">
    <property type="term" value="F:histone H3K4 demethylase activity"/>
    <property type="evidence" value="ECO:0007669"/>
    <property type="project" value="TreeGrafter"/>
</dbReference>
<feature type="region of interest" description="Disordered" evidence="4">
    <location>
        <begin position="473"/>
        <end position="598"/>
    </location>
</feature>
<dbReference type="CDD" id="cd02208">
    <property type="entry name" value="cupin_RmlC-like"/>
    <property type="match status" value="1"/>
</dbReference>
<comment type="function">
    <text evidence="3">Oxygenase that can act as both a histone lysine demethylase and a ribosomal histidine hydroxylase.</text>
</comment>
<proteinExistence type="inferred from homology"/>
<gene>
    <name evidence="6" type="ORF">NSK_005276</name>
</gene>
<dbReference type="AlphaFoldDB" id="A0A4D9CWW4"/>
<dbReference type="OrthoDB" id="425950at2759"/>
<dbReference type="InterPro" id="IPR003347">
    <property type="entry name" value="JmjC_dom"/>
</dbReference>
<dbReference type="GO" id="GO:0005506">
    <property type="term" value="F:iron ion binding"/>
    <property type="evidence" value="ECO:0007669"/>
    <property type="project" value="UniProtKB-UniRule"/>
</dbReference>
<feature type="compositionally biased region" description="Polar residues" evidence="4">
    <location>
        <begin position="13"/>
        <end position="33"/>
    </location>
</feature>
<accession>A0A4D9CWW4</accession>
<keyword evidence="3" id="KW-0805">Transcription regulation</keyword>
<feature type="region of interest" description="Disordered" evidence="4">
    <location>
        <begin position="668"/>
        <end position="700"/>
    </location>
</feature>
<dbReference type="EC" id="1.14.11.-" evidence="3"/>
<name>A0A4D9CWW4_9STRA</name>
<comment type="subcellular location">
    <subcellularLocation>
        <location evidence="3">Nucleus</location>
    </subcellularLocation>
</comment>
<protein>
    <recommendedName>
        <fullName evidence="3">Bifunctional lysine-specific demethylase and histidyl-hydroxylase</fullName>
        <ecNumber evidence="3">1.14.11.-</ecNumber>
    </recommendedName>
</protein>
<reference evidence="6 7" key="1">
    <citation type="submission" date="2019-01" db="EMBL/GenBank/DDBJ databases">
        <title>Nuclear Genome Assembly of the Microalgal Biofuel strain Nannochloropsis salina CCMP1776.</title>
        <authorList>
            <person name="Hovde B."/>
        </authorList>
    </citation>
    <scope>NUCLEOTIDE SEQUENCE [LARGE SCALE GENOMIC DNA]</scope>
    <source>
        <strain evidence="6 7">CCMP1776</strain>
    </source>
</reference>
<dbReference type="PROSITE" id="PS51184">
    <property type="entry name" value="JMJC"/>
    <property type="match status" value="1"/>
</dbReference>
<evidence type="ECO:0000256" key="3">
    <source>
        <dbReference type="RuleBase" id="RU366061"/>
    </source>
</evidence>
<keyword evidence="7" id="KW-1185">Reference proteome</keyword>
<evidence type="ECO:0000256" key="2">
    <source>
        <dbReference type="ARBA" id="ARBA00023004"/>
    </source>
</evidence>
<dbReference type="GO" id="GO:0005730">
    <property type="term" value="C:nucleolus"/>
    <property type="evidence" value="ECO:0007669"/>
    <property type="project" value="TreeGrafter"/>
</dbReference>
<comment type="caution">
    <text evidence="6">The sequence shown here is derived from an EMBL/GenBank/DDBJ whole genome shotgun (WGS) entry which is preliminary data.</text>
</comment>
<feature type="compositionally biased region" description="Acidic residues" evidence="4">
    <location>
        <begin position="477"/>
        <end position="517"/>
    </location>
</feature>
<dbReference type="InterPro" id="IPR039994">
    <property type="entry name" value="NO66-like"/>
</dbReference>
<dbReference type="Gene3D" id="3.90.930.40">
    <property type="match status" value="1"/>
</dbReference>
<dbReference type="PANTHER" id="PTHR13096">
    <property type="entry name" value="MINA53 MYC INDUCED NUCLEAR ANTIGEN"/>
    <property type="match status" value="1"/>
</dbReference>
<dbReference type="Proteomes" id="UP000355283">
    <property type="component" value="Unassembled WGS sequence"/>
</dbReference>
<keyword evidence="2 3" id="KW-0408">Iron</keyword>